<feature type="binding site" evidence="5">
    <location>
        <position position="344"/>
    </location>
    <ligand>
        <name>substrate</name>
    </ligand>
</feature>
<dbReference type="Proteomes" id="UP000018458">
    <property type="component" value="Unassembled WGS sequence"/>
</dbReference>
<evidence type="ECO:0000256" key="3">
    <source>
        <dbReference type="ARBA" id="ARBA00022898"/>
    </source>
</evidence>
<evidence type="ECO:0000313" key="11">
    <source>
        <dbReference type="Proteomes" id="UP000018458"/>
    </source>
</evidence>
<dbReference type="OrthoDB" id="9802241at2"/>
<evidence type="ECO:0000259" key="9">
    <source>
        <dbReference type="Pfam" id="PF02784"/>
    </source>
</evidence>
<feature type="binding site" evidence="5">
    <location>
        <position position="239"/>
    </location>
    <ligand>
        <name>pyridoxal 5'-phosphate</name>
        <dbReference type="ChEBI" id="CHEBI:597326"/>
    </ligand>
</feature>
<feature type="binding site" evidence="5">
    <location>
        <position position="276"/>
    </location>
    <ligand>
        <name>substrate</name>
    </ligand>
</feature>
<dbReference type="HOGENOM" id="CLU_026444_0_0_6"/>
<dbReference type="eggNOG" id="COG0019">
    <property type="taxonomic scope" value="Bacteria"/>
</dbReference>
<organism evidence="10 11">
    <name type="scientific">Succinatimonas hippei (strain DSM 22608 / JCM 16073 / KCTC 15190 / YIT 12066)</name>
    <dbReference type="NCBI Taxonomy" id="762983"/>
    <lineage>
        <taxon>Bacteria</taxon>
        <taxon>Pseudomonadati</taxon>
        <taxon>Pseudomonadota</taxon>
        <taxon>Gammaproteobacteria</taxon>
        <taxon>Aeromonadales</taxon>
        <taxon>Succinivibrionaceae</taxon>
        <taxon>Succinatimonas</taxon>
    </lineage>
</organism>
<dbReference type="Gene3D" id="2.40.37.10">
    <property type="entry name" value="Lyase, Ornithine Decarboxylase, Chain A, domain 1"/>
    <property type="match status" value="1"/>
</dbReference>
<dbReference type="PRINTS" id="PR01179">
    <property type="entry name" value="ODADCRBXLASE"/>
</dbReference>
<feature type="modified residue" description="N6-(pyridoxal phosphate)lysine" evidence="5 7">
    <location>
        <position position="60"/>
    </location>
</feature>
<evidence type="ECO:0000256" key="7">
    <source>
        <dbReference type="PIRSR" id="PIRSR600183-50"/>
    </source>
</evidence>
<dbReference type="SUPFAM" id="SSF50621">
    <property type="entry name" value="Alanine racemase C-terminal domain-like"/>
    <property type="match status" value="1"/>
</dbReference>
<dbReference type="PANTHER" id="PTHR43727:SF2">
    <property type="entry name" value="GROUP IV DECARBOXYLASE"/>
    <property type="match status" value="1"/>
</dbReference>
<dbReference type="NCBIfam" id="TIGR01048">
    <property type="entry name" value="lysA"/>
    <property type="match status" value="1"/>
</dbReference>
<keyword evidence="2 5" id="KW-0210">Decarboxylase</keyword>
<comment type="cofactor">
    <cofactor evidence="1 5 7 8">
        <name>pyridoxal 5'-phosphate</name>
        <dbReference type="ChEBI" id="CHEBI:597326"/>
    </cofactor>
</comment>
<name>E8LIJ1_SUCHY</name>
<dbReference type="InterPro" id="IPR000183">
    <property type="entry name" value="Orn/DAP/Arg_de-COase"/>
</dbReference>
<evidence type="ECO:0000256" key="2">
    <source>
        <dbReference type="ARBA" id="ARBA00022793"/>
    </source>
</evidence>
<dbReference type="PRINTS" id="PR01181">
    <property type="entry name" value="DAPDCRBXLASE"/>
</dbReference>
<keyword evidence="5" id="KW-0028">Amino-acid biosynthesis</keyword>
<comment type="pathway">
    <text evidence="5 8">Amino-acid biosynthesis; L-lysine biosynthesis via DAP pathway; L-lysine from DL-2,6-diaminopimelate: step 1/1.</text>
</comment>
<keyword evidence="11" id="KW-1185">Reference proteome</keyword>
<evidence type="ECO:0000256" key="1">
    <source>
        <dbReference type="ARBA" id="ARBA00001933"/>
    </source>
</evidence>
<accession>E8LIJ1</accession>
<dbReference type="InterPro" id="IPR009006">
    <property type="entry name" value="Ala_racemase/Decarboxylase_C"/>
</dbReference>
<protein>
    <recommendedName>
        <fullName evidence="5 6">Diaminopimelate decarboxylase</fullName>
        <shortName evidence="5">DAP decarboxylase</shortName>
        <shortName evidence="5">DAPDC</shortName>
        <ecNumber evidence="5 6">4.1.1.20</ecNumber>
    </recommendedName>
</protein>
<comment type="similarity">
    <text evidence="5">Belongs to the Orn/Lys/Arg decarboxylase class-II family. LysA subfamily.</text>
</comment>
<evidence type="ECO:0000256" key="8">
    <source>
        <dbReference type="RuleBase" id="RU003738"/>
    </source>
</evidence>
<dbReference type="RefSeq" id="WP_009142729.1">
    <property type="nucleotide sequence ID" value="NZ_GL830961.1"/>
</dbReference>
<comment type="caution">
    <text evidence="10">The sequence shown here is derived from an EMBL/GenBank/DDBJ whole genome shotgun (WGS) entry which is preliminary data.</text>
</comment>
<proteinExistence type="inferred from homology"/>
<gene>
    <name evidence="5 10" type="primary">lysA</name>
    <name evidence="10" type="ORF">HMPREF9444_00510</name>
</gene>
<dbReference type="GO" id="GO:0030170">
    <property type="term" value="F:pyridoxal phosphate binding"/>
    <property type="evidence" value="ECO:0007669"/>
    <property type="project" value="UniProtKB-UniRule"/>
</dbReference>
<dbReference type="InterPro" id="IPR002986">
    <property type="entry name" value="DAP_deCOOHase_LysA"/>
</dbReference>
<dbReference type="EC" id="4.1.1.20" evidence="5 6"/>
<feature type="active site" description="Proton donor" evidence="7">
    <location>
        <position position="343"/>
    </location>
</feature>
<feature type="binding site" evidence="5">
    <location>
        <position position="371"/>
    </location>
    <ligand>
        <name>pyridoxal 5'-phosphate</name>
        <dbReference type="ChEBI" id="CHEBI:597326"/>
    </ligand>
</feature>
<feature type="binding site" evidence="5">
    <location>
        <begin position="273"/>
        <end position="276"/>
    </location>
    <ligand>
        <name>pyridoxal 5'-phosphate</name>
        <dbReference type="ChEBI" id="CHEBI:597326"/>
    </ligand>
</feature>
<dbReference type="GO" id="GO:0009089">
    <property type="term" value="P:lysine biosynthetic process via diaminopimelate"/>
    <property type="evidence" value="ECO:0007669"/>
    <property type="project" value="UniProtKB-UniRule"/>
</dbReference>
<evidence type="ECO:0000256" key="6">
    <source>
        <dbReference type="NCBIfam" id="TIGR01048"/>
    </source>
</evidence>
<keyword evidence="5 8" id="KW-0457">Lysine biosynthesis</keyword>
<comment type="function">
    <text evidence="5">Specifically catalyzes the decarboxylation of meso-diaminopimelate (meso-DAP) to L-lysine.</text>
</comment>
<feature type="binding site" evidence="5">
    <location>
        <position position="371"/>
    </location>
    <ligand>
        <name>substrate</name>
    </ligand>
</feature>
<dbReference type="FunFam" id="3.20.20.10:FF:000003">
    <property type="entry name" value="Diaminopimelate decarboxylase"/>
    <property type="match status" value="1"/>
</dbReference>
<sequence length="416" mass="45381">MDFFNYKNNELYAEDLAVTDLADQYGSPLYIYSKATLVRHMNAFKEALAKKRHLICYAVKANSSLSILALMASLGAGFDVVSEGELRRVIKAGGDPKKVVFSGVGKTAHEIAFALEQGIDCFNIESVPEINAISSVAKSLGKKARVSVRVNPNVDAKTHPSISTGLKSNKFGIAYDEALAVYRQMAADPNLEICGIDCHIGSQMTSGAPILEATERLLDLYKELTECGIKIDHIDIGGGLGVTYGDETPPSPYEYMSAVINRLKDLDISIYVEPGRAMVANAGILVTKALYLKKGSVKNFCIVDAGMNDLIRPALYNSWMNIVEVKKHQDAKVDLYDVVGPVCESDDFLGKERKLAVSAGEYLAVRGAGAYGSSMSSNYNSRLLCAEILVDKNKSYVIRKRQDFSQLWENESIAGL</sequence>
<keyword evidence="3 5" id="KW-0663">Pyridoxal phosphate</keyword>
<evidence type="ECO:0000256" key="4">
    <source>
        <dbReference type="ARBA" id="ARBA00023239"/>
    </source>
</evidence>
<feature type="domain" description="Orn/DAP/Arg decarboxylase 2 N-terminal" evidence="9">
    <location>
        <begin position="35"/>
        <end position="280"/>
    </location>
</feature>
<dbReference type="HAMAP" id="MF_02120">
    <property type="entry name" value="LysA"/>
    <property type="match status" value="1"/>
</dbReference>
<feature type="binding site" evidence="5">
    <location>
        <position position="316"/>
    </location>
    <ligand>
        <name>substrate</name>
    </ligand>
</feature>
<dbReference type="CDD" id="cd06828">
    <property type="entry name" value="PLPDE_III_DapDC"/>
    <property type="match status" value="1"/>
</dbReference>
<keyword evidence="4 5" id="KW-0456">Lyase</keyword>
<evidence type="ECO:0000256" key="5">
    <source>
        <dbReference type="HAMAP-Rule" id="MF_02120"/>
    </source>
</evidence>
<dbReference type="InterPro" id="IPR022644">
    <property type="entry name" value="De-COase2_N"/>
</dbReference>
<dbReference type="PROSITE" id="PS00878">
    <property type="entry name" value="ODR_DC_2_1"/>
    <property type="match status" value="1"/>
</dbReference>
<dbReference type="PANTHER" id="PTHR43727">
    <property type="entry name" value="DIAMINOPIMELATE DECARBOXYLASE"/>
    <property type="match status" value="1"/>
</dbReference>
<dbReference type="PROSITE" id="PS00879">
    <property type="entry name" value="ODR_DC_2_2"/>
    <property type="match status" value="1"/>
</dbReference>
<dbReference type="InterPro" id="IPR022653">
    <property type="entry name" value="De-COase2_pyr-phos_BS"/>
</dbReference>
<dbReference type="Pfam" id="PF02784">
    <property type="entry name" value="Orn_Arg_deC_N"/>
    <property type="match status" value="1"/>
</dbReference>
<dbReference type="SUPFAM" id="SSF51419">
    <property type="entry name" value="PLP-binding barrel"/>
    <property type="match status" value="1"/>
</dbReference>
<feature type="binding site" evidence="5">
    <location>
        <position position="312"/>
    </location>
    <ligand>
        <name>substrate</name>
    </ligand>
</feature>
<dbReference type="STRING" id="762983.HMPREF9444_00510"/>
<comment type="catalytic activity">
    <reaction evidence="5 8">
        <text>meso-2,6-diaminopimelate + H(+) = L-lysine + CO2</text>
        <dbReference type="Rhea" id="RHEA:15101"/>
        <dbReference type="ChEBI" id="CHEBI:15378"/>
        <dbReference type="ChEBI" id="CHEBI:16526"/>
        <dbReference type="ChEBI" id="CHEBI:32551"/>
        <dbReference type="ChEBI" id="CHEBI:57791"/>
        <dbReference type="EC" id="4.1.1.20"/>
    </reaction>
</comment>
<dbReference type="UniPathway" id="UPA00034">
    <property type="reaction ID" value="UER00027"/>
</dbReference>
<dbReference type="Gene3D" id="3.20.20.10">
    <property type="entry name" value="Alanine racemase"/>
    <property type="match status" value="1"/>
</dbReference>
<reference evidence="10 11" key="1">
    <citation type="submission" date="2011-01" db="EMBL/GenBank/DDBJ databases">
        <authorList>
            <person name="Weinstock G."/>
            <person name="Sodergren E."/>
            <person name="Clifton S."/>
            <person name="Fulton L."/>
            <person name="Fulton B."/>
            <person name="Courtney L."/>
            <person name="Fronick C."/>
            <person name="Harrison M."/>
            <person name="Strong C."/>
            <person name="Farmer C."/>
            <person name="Delahaunty K."/>
            <person name="Markovic C."/>
            <person name="Hall O."/>
            <person name="Minx P."/>
            <person name="Tomlinson C."/>
            <person name="Mitreva M."/>
            <person name="Hou S."/>
            <person name="Chen J."/>
            <person name="Wollam A."/>
            <person name="Pepin K.H."/>
            <person name="Johnson M."/>
            <person name="Bhonagiri V."/>
            <person name="Zhang X."/>
            <person name="Suruliraj S."/>
            <person name="Warren W."/>
            <person name="Chinwalla A."/>
            <person name="Mardis E.R."/>
            <person name="Wilson R.K."/>
        </authorList>
    </citation>
    <scope>NUCLEOTIDE SEQUENCE [LARGE SCALE GENOMIC DNA]</scope>
    <source>
        <strain evidence="11">DSM 22608 / JCM 16073 / KCTC 15190 / YIT 12066</strain>
    </source>
</reference>
<dbReference type="InterPro" id="IPR029066">
    <property type="entry name" value="PLP-binding_barrel"/>
</dbReference>
<dbReference type="AlphaFoldDB" id="E8LIJ1"/>
<evidence type="ECO:0000313" key="10">
    <source>
        <dbReference type="EMBL" id="EFY07679.1"/>
    </source>
</evidence>
<comment type="subunit">
    <text evidence="5">Homodimer.</text>
</comment>
<dbReference type="EMBL" id="AEVO01000023">
    <property type="protein sequence ID" value="EFY07679.1"/>
    <property type="molecule type" value="Genomic_DNA"/>
</dbReference>
<dbReference type="GO" id="GO:0008836">
    <property type="term" value="F:diaminopimelate decarboxylase activity"/>
    <property type="evidence" value="ECO:0007669"/>
    <property type="project" value="UniProtKB-UniRule"/>
</dbReference>
<dbReference type="InterPro" id="IPR022657">
    <property type="entry name" value="De-COase2_CS"/>
</dbReference>